<gene>
    <name evidence="1" type="ORF">QFC19_001901</name>
</gene>
<organism evidence="1 2">
    <name type="scientific">Naganishia cerealis</name>
    <dbReference type="NCBI Taxonomy" id="610337"/>
    <lineage>
        <taxon>Eukaryota</taxon>
        <taxon>Fungi</taxon>
        <taxon>Dikarya</taxon>
        <taxon>Basidiomycota</taxon>
        <taxon>Agaricomycotina</taxon>
        <taxon>Tremellomycetes</taxon>
        <taxon>Filobasidiales</taxon>
        <taxon>Filobasidiaceae</taxon>
        <taxon>Naganishia</taxon>
    </lineage>
</organism>
<accession>A0ACC2WFJ8</accession>
<dbReference type="EMBL" id="JASBWR010000015">
    <property type="protein sequence ID" value="KAJ9109920.1"/>
    <property type="molecule type" value="Genomic_DNA"/>
</dbReference>
<proteinExistence type="predicted"/>
<comment type="caution">
    <text evidence="1">The sequence shown here is derived from an EMBL/GenBank/DDBJ whole genome shotgun (WGS) entry which is preliminary data.</text>
</comment>
<name>A0ACC2WFJ8_9TREE</name>
<reference evidence="1" key="1">
    <citation type="submission" date="2023-04" db="EMBL/GenBank/DDBJ databases">
        <title>Draft Genome sequencing of Naganishia species isolated from polar environments using Oxford Nanopore Technology.</title>
        <authorList>
            <person name="Leo P."/>
            <person name="Venkateswaran K."/>
        </authorList>
    </citation>
    <scope>NUCLEOTIDE SEQUENCE</scope>
    <source>
        <strain evidence="1">MNA-CCFEE 5261</strain>
    </source>
</reference>
<sequence length="104" mass="11395">MYNDAAQPYHPPEGPSLWAPATKSDGLHPSQTRHRSPVIPELGRNIGKGKGKAVQDDRRTEERRNTAQLDHALRNDAGRAPEGLRPIRSLETGVIDVSVALLIT</sequence>
<evidence type="ECO:0000313" key="1">
    <source>
        <dbReference type="EMBL" id="KAJ9109920.1"/>
    </source>
</evidence>
<evidence type="ECO:0000313" key="2">
    <source>
        <dbReference type="Proteomes" id="UP001241377"/>
    </source>
</evidence>
<dbReference type="Proteomes" id="UP001241377">
    <property type="component" value="Unassembled WGS sequence"/>
</dbReference>
<keyword evidence="2" id="KW-1185">Reference proteome</keyword>
<protein>
    <submittedName>
        <fullName evidence="1">Uncharacterized protein</fullName>
    </submittedName>
</protein>